<dbReference type="Gene3D" id="1.25.40.10">
    <property type="entry name" value="Tetratricopeptide repeat domain"/>
    <property type="match status" value="1"/>
</dbReference>
<reference evidence="2 3" key="1">
    <citation type="submission" date="2018-03" db="EMBL/GenBank/DDBJ databases">
        <title>Phenotypic and genomic properties of Cyclonatronum proteinivorum gen. nov., sp. nov., a haloalkaliphilic bacteroidete from soda lakes possessing Na+-translocating rhodopsin.</title>
        <authorList>
            <person name="Toshchakov S.V."/>
            <person name="Korzhenkov A."/>
            <person name="Samarov N.I."/>
            <person name="Kublanov I.V."/>
            <person name="Muntyan M.S."/>
            <person name="Sorokin D.Y."/>
        </authorList>
    </citation>
    <scope>NUCLEOTIDE SEQUENCE [LARGE SCALE GENOMIC DNA]</scope>
    <source>
        <strain evidence="2 3">Omega</strain>
    </source>
</reference>
<gene>
    <name evidence="2" type="ORF">CYPRO_0116</name>
</gene>
<dbReference type="Proteomes" id="UP000254808">
    <property type="component" value="Chromosome"/>
</dbReference>
<dbReference type="SMART" id="SM00028">
    <property type="entry name" value="TPR"/>
    <property type="match status" value="2"/>
</dbReference>
<evidence type="ECO:0000256" key="1">
    <source>
        <dbReference type="PROSITE-ProRule" id="PRU00339"/>
    </source>
</evidence>
<dbReference type="PROSITE" id="PS50005">
    <property type="entry name" value="TPR"/>
    <property type="match status" value="1"/>
</dbReference>
<keyword evidence="3" id="KW-1185">Reference proteome</keyword>
<dbReference type="AlphaFoldDB" id="A0A345UG02"/>
<dbReference type="InterPro" id="IPR019734">
    <property type="entry name" value="TPR_rpt"/>
</dbReference>
<organism evidence="2 3">
    <name type="scientific">Cyclonatronum proteinivorum</name>
    <dbReference type="NCBI Taxonomy" id="1457365"/>
    <lineage>
        <taxon>Bacteria</taxon>
        <taxon>Pseudomonadati</taxon>
        <taxon>Balneolota</taxon>
        <taxon>Balneolia</taxon>
        <taxon>Balneolales</taxon>
        <taxon>Cyclonatronaceae</taxon>
        <taxon>Cyclonatronum</taxon>
    </lineage>
</organism>
<dbReference type="Pfam" id="PF13428">
    <property type="entry name" value="TPR_14"/>
    <property type="match status" value="1"/>
</dbReference>
<proteinExistence type="predicted"/>
<dbReference type="SUPFAM" id="SSF48452">
    <property type="entry name" value="TPR-like"/>
    <property type="match status" value="1"/>
</dbReference>
<dbReference type="RefSeq" id="WP_114982646.1">
    <property type="nucleotide sequence ID" value="NZ_CP027806.1"/>
</dbReference>
<accession>A0A345UG02</accession>
<dbReference type="KEGG" id="cprv:CYPRO_0116"/>
<dbReference type="InterPro" id="IPR011990">
    <property type="entry name" value="TPR-like_helical_dom_sf"/>
</dbReference>
<dbReference type="EMBL" id="CP027806">
    <property type="protein sequence ID" value="AXI99403.1"/>
    <property type="molecule type" value="Genomic_DNA"/>
</dbReference>
<name>A0A345UG02_9BACT</name>
<keyword evidence="1" id="KW-0802">TPR repeat</keyword>
<feature type="repeat" description="TPR" evidence="1">
    <location>
        <begin position="63"/>
        <end position="96"/>
    </location>
</feature>
<evidence type="ECO:0000313" key="3">
    <source>
        <dbReference type="Proteomes" id="UP000254808"/>
    </source>
</evidence>
<evidence type="ECO:0000313" key="2">
    <source>
        <dbReference type="EMBL" id="AXI99403.1"/>
    </source>
</evidence>
<protein>
    <submittedName>
        <fullName evidence="2">Tetratricopeptide repeat-containing protein</fullName>
    </submittedName>
</protein>
<sequence length="181" mass="20280">MTELKKHLLKLSEEIVINSDRLDEIEFEEQSSERFEIFRSLRSIGDELLELIENANPDADDRAFAQFALGSVCALLGYYDKAEAAYDEALAHWPDHVGILNEATDVLVELGYFQKAKRFIQRSIKHGGETPDMLYNLASVTAHIGDTAEARIILINTLAKFPHDAGCRALLEELDKASSVN</sequence>